<dbReference type="PRINTS" id="PR00599">
    <property type="entry name" value="MAPEPTIDASE"/>
</dbReference>
<dbReference type="InterPro" id="IPR001714">
    <property type="entry name" value="Pept_M24_MAP"/>
</dbReference>
<dbReference type="InterPro" id="IPR036005">
    <property type="entry name" value="Creatinase/aminopeptidase-like"/>
</dbReference>
<dbReference type="PANTHER" id="PTHR43330">
    <property type="entry name" value="METHIONINE AMINOPEPTIDASE"/>
    <property type="match status" value="1"/>
</dbReference>
<dbReference type="AlphaFoldDB" id="A0A433Q3M0"/>
<gene>
    <name evidence="2" type="ORF">BC938DRAFT_473731</name>
</gene>
<feature type="domain" description="Peptidase M24" evidence="1">
    <location>
        <begin position="93"/>
        <end position="234"/>
    </location>
</feature>
<dbReference type="InterPro" id="IPR000994">
    <property type="entry name" value="Pept_M24"/>
</dbReference>
<dbReference type="GO" id="GO:0070006">
    <property type="term" value="F:metalloaminopeptidase activity"/>
    <property type="evidence" value="ECO:0007669"/>
    <property type="project" value="TreeGrafter"/>
</dbReference>
<evidence type="ECO:0000259" key="1">
    <source>
        <dbReference type="Pfam" id="PF00557"/>
    </source>
</evidence>
<reference evidence="2 3" key="1">
    <citation type="journal article" date="2018" name="New Phytol.">
        <title>Phylogenomics of Endogonaceae and evolution of mycorrhizas within Mucoromycota.</title>
        <authorList>
            <person name="Chang Y."/>
            <person name="Desiro A."/>
            <person name="Na H."/>
            <person name="Sandor L."/>
            <person name="Lipzen A."/>
            <person name="Clum A."/>
            <person name="Barry K."/>
            <person name="Grigoriev I.V."/>
            <person name="Martin F.M."/>
            <person name="Stajich J.E."/>
            <person name="Smith M.E."/>
            <person name="Bonito G."/>
            <person name="Spatafora J.W."/>
        </authorList>
    </citation>
    <scope>NUCLEOTIDE SEQUENCE [LARGE SCALE GENOMIC DNA]</scope>
    <source>
        <strain evidence="2 3">AD002</strain>
    </source>
</reference>
<dbReference type="EMBL" id="RBNJ01016306">
    <property type="protein sequence ID" value="RUS24348.1"/>
    <property type="molecule type" value="Genomic_DNA"/>
</dbReference>
<dbReference type="Proteomes" id="UP000274822">
    <property type="component" value="Unassembled WGS sequence"/>
</dbReference>
<comment type="caution">
    <text evidence="2">The sequence shown here is derived from an EMBL/GenBank/DDBJ whole genome shotgun (WGS) entry which is preliminary data.</text>
</comment>
<dbReference type="PANTHER" id="PTHR43330:SF8">
    <property type="entry name" value="METHIONINE AMINOPEPTIDASE 1D, MITOCHONDRIAL"/>
    <property type="match status" value="1"/>
</dbReference>
<name>A0A433Q3M0_9FUNG</name>
<dbReference type="Gene3D" id="3.90.230.10">
    <property type="entry name" value="Creatinase/methionine aminopeptidase superfamily"/>
    <property type="match status" value="1"/>
</dbReference>
<dbReference type="SUPFAM" id="SSF55920">
    <property type="entry name" value="Creatinase/aminopeptidase"/>
    <property type="match status" value="1"/>
</dbReference>
<evidence type="ECO:0000313" key="2">
    <source>
        <dbReference type="EMBL" id="RUS24348.1"/>
    </source>
</evidence>
<protein>
    <submittedName>
        <fullName evidence="2">Peptidase M24, structural domain-containing protein</fullName>
    </submittedName>
</protein>
<keyword evidence="3" id="KW-1185">Reference proteome</keyword>
<evidence type="ECO:0000313" key="3">
    <source>
        <dbReference type="Proteomes" id="UP000274822"/>
    </source>
</evidence>
<accession>A0A433Q3M0</accession>
<dbReference type="Pfam" id="PF00557">
    <property type="entry name" value="Peptidase_M24"/>
    <property type="match status" value="1"/>
</dbReference>
<proteinExistence type="predicted"/>
<sequence>MASRALSRIARTFTTSSPSLLPRSKPQPTPFACAKRFGNYEILVPPSVCPTPVALIPRRGVPEHIARPDYAETGKPTEWSGEIYINDELDVEGVRKACGLARKILWMAGELCKPGATTDHIDRALHDVIVGENAYPSPLNYMGFPRSVCTSVNNIIAHGIPNSRPLKNGDIINVDVTVYLGGYHGDTSATFLVGDADAQGRDLVECTKESLQRAIDVCGPGVELREIGRTIRWVCVDVRCSGRNLSSAGLFDRESVWDSPFDGWFVN</sequence>
<organism evidence="2 3">
    <name type="scientific">Jimgerdemannia flammicorona</name>
    <dbReference type="NCBI Taxonomy" id="994334"/>
    <lineage>
        <taxon>Eukaryota</taxon>
        <taxon>Fungi</taxon>
        <taxon>Fungi incertae sedis</taxon>
        <taxon>Mucoromycota</taxon>
        <taxon>Mucoromycotina</taxon>
        <taxon>Endogonomycetes</taxon>
        <taxon>Endogonales</taxon>
        <taxon>Endogonaceae</taxon>
        <taxon>Jimgerdemannia</taxon>
    </lineage>
</organism>